<dbReference type="EMBL" id="OVEO01000001">
    <property type="protein sequence ID" value="SPQ92948.1"/>
    <property type="molecule type" value="Genomic_DNA"/>
</dbReference>
<evidence type="ECO:0000256" key="4">
    <source>
        <dbReference type="ARBA" id="ARBA00022989"/>
    </source>
</evidence>
<dbReference type="Pfam" id="PF03649">
    <property type="entry name" value="UPF0014"/>
    <property type="match status" value="1"/>
</dbReference>
<comment type="subcellular location">
    <subcellularLocation>
        <location evidence="1">Membrane</location>
        <topology evidence="1">Multi-pass membrane protein</topology>
    </subcellularLocation>
</comment>
<dbReference type="PANTHER" id="PTHR30028">
    <property type="entry name" value="UPF0014 INNER MEMBRANE PROTEIN YBBM-RELATED"/>
    <property type="match status" value="1"/>
</dbReference>
<dbReference type="Proteomes" id="UP000290189">
    <property type="component" value="Unassembled WGS sequence"/>
</dbReference>
<keyword evidence="3 6" id="KW-0812">Transmembrane</keyword>
<dbReference type="OrthoDB" id="432685at2759"/>
<dbReference type="EMBL" id="CDSF01000088">
    <property type="protein sequence ID" value="CEO98878.1"/>
    <property type="molecule type" value="Genomic_DNA"/>
</dbReference>
<reference evidence="8 10" key="2">
    <citation type="submission" date="2018-03" db="EMBL/GenBank/DDBJ databases">
        <authorList>
            <person name="Fogelqvist J."/>
        </authorList>
    </citation>
    <scope>NUCLEOTIDE SEQUENCE [LARGE SCALE GENOMIC DNA]</scope>
</reference>
<evidence type="ECO:0000313" key="7">
    <source>
        <dbReference type="EMBL" id="CEO98878.1"/>
    </source>
</evidence>
<geneLocation type="mitochondrion" evidence="8"/>
<evidence type="ECO:0000256" key="2">
    <source>
        <dbReference type="ARBA" id="ARBA00005268"/>
    </source>
</evidence>
<evidence type="ECO:0000313" key="9">
    <source>
        <dbReference type="Proteomes" id="UP000039324"/>
    </source>
</evidence>
<evidence type="ECO:0000256" key="3">
    <source>
        <dbReference type="ARBA" id="ARBA00022692"/>
    </source>
</evidence>
<gene>
    <name evidence="7" type="ORF">PBRA_006992</name>
    <name evidence="8" type="ORF">PLBR_LOCUS163</name>
</gene>
<evidence type="ECO:0000256" key="5">
    <source>
        <dbReference type="ARBA" id="ARBA00023136"/>
    </source>
</evidence>
<evidence type="ECO:0000313" key="10">
    <source>
        <dbReference type="Proteomes" id="UP000290189"/>
    </source>
</evidence>
<dbReference type="GO" id="GO:0005886">
    <property type="term" value="C:plasma membrane"/>
    <property type="evidence" value="ECO:0007669"/>
    <property type="project" value="TreeGrafter"/>
</dbReference>
<comment type="similarity">
    <text evidence="2">Belongs to the UPF0014 family.</text>
</comment>
<keyword evidence="4 6" id="KW-1133">Transmembrane helix</keyword>
<name>A0A0G4IU50_PLABS</name>
<keyword evidence="9" id="KW-1185">Reference proteome</keyword>
<dbReference type="InterPro" id="IPR005226">
    <property type="entry name" value="UPF0014_fam"/>
</dbReference>
<keyword evidence="5 6" id="KW-0472">Membrane</keyword>
<organism evidence="7 9">
    <name type="scientific">Plasmodiophora brassicae</name>
    <name type="common">Clubroot disease agent</name>
    <dbReference type="NCBI Taxonomy" id="37360"/>
    <lineage>
        <taxon>Eukaryota</taxon>
        <taxon>Sar</taxon>
        <taxon>Rhizaria</taxon>
        <taxon>Endomyxa</taxon>
        <taxon>Phytomyxea</taxon>
        <taxon>Plasmodiophorida</taxon>
        <taxon>Plasmodiophoridae</taxon>
        <taxon>Plasmodiophora</taxon>
    </lineage>
</organism>
<sequence>MTSSADAALDLPVSSLLWCCTFMLAPIVASYVLDLGLHANLLVASCRTMAQLSLLGVILAPVFSYDSIVPVSVMLVVSLLVAAREAYARPSHVYPGMFFVCLLSMLLSVAVSLTLCIAFVVPVRPWWSARYLVPLNGMLLGATLSGTTIALDHLLSEFSQWRGRLECYLAFGASWWETIAPLLASSVRTGMLPTINTMNVIGLVSIPGMMTGQLLAGQEPATASRYQIVIMFMISLSVCVSVGASTLITSWLMFDGQLRLRDGFLSKVQGKRTDIFVWLCRQVYGCLSWPFVRARDSSSDYVVLRSVSAE</sequence>
<proteinExistence type="inferred from homology"/>
<dbReference type="AlphaFoldDB" id="A0A0G4IU50"/>
<feature type="transmembrane region" description="Helical" evidence="6">
    <location>
        <begin position="133"/>
        <end position="155"/>
    </location>
</feature>
<protein>
    <submittedName>
        <fullName evidence="7">Uncharacterized protein</fullName>
    </submittedName>
</protein>
<dbReference type="Proteomes" id="UP000039324">
    <property type="component" value="Unassembled WGS sequence"/>
</dbReference>
<keyword evidence="8" id="KW-0496">Mitochondrion</keyword>
<dbReference type="PANTHER" id="PTHR30028:SF0">
    <property type="entry name" value="PROTEIN ALUMINUM SENSITIVE 3"/>
    <property type="match status" value="1"/>
</dbReference>
<evidence type="ECO:0000313" key="8">
    <source>
        <dbReference type="EMBL" id="SPQ92948.1"/>
    </source>
</evidence>
<dbReference type="OMA" id="PWYEPQY"/>
<feature type="transmembrane region" description="Helical" evidence="6">
    <location>
        <begin position="15"/>
        <end position="33"/>
    </location>
</feature>
<evidence type="ECO:0000256" key="6">
    <source>
        <dbReference type="SAM" id="Phobius"/>
    </source>
</evidence>
<accession>A0A0G4IU50</accession>
<feature type="transmembrane region" description="Helical" evidence="6">
    <location>
        <begin position="228"/>
        <end position="254"/>
    </location>
</feature>
<feature type="transmembrane region" description="Helical" evidence="6">
    <location>
        <begin position="197"/>
        <end position="216"/>
    </location>
</feature>
<evidence type="ECO:0000256" key="1">
    <source>
        <dbReference type="ARBA" id="ARBA00004141"/>
    </source>
</evidence>
<reference evidence="7 9" key="1">
    <citation type="submission" date="2015-02" db="EMBL/GenBank/DDBJ databases">
        <authorList>
            <person name="Chooi Y.-H."/>
        </authorList>
    </citation>
    <scope>NUCLEOTIDE SEQUENCE [LARGE SCALE GENOMIC DNA]</scope>
    <source>
        <strain evidence="7">E3</strain>
    </source>
</reference>
<feature type="transmembrane region" description="Helical" evidence="6">
    <location>
        <begin position="99"/>
        <end position="121"/>
    </location>
</feature>